<evidence type="ECO:0000256" key="1">
    <source>
        <dbReference type="SAM" id="Phobius"/>
    </source>
</evidence>
<accession>A0A1I0FF56</accession>
<sequence>MKKWWHRKKQSTRRRKKDNDRHTFIDFLADVLFWIPEVIIFPFRVLVFLIRGLGRWIGDLFDIV</sequence>
<organism evidence="2 3">
    <name type="scientific">Oceanobacillus limi</name>
    <dbReference type="NCBI Taxonomy" id="930131"/>
    <lineage>
        <taxon>Bacteria</taxon>
        <taxon>Bacillati</taxon>
        <taxon>Bacillota</taxon>
        <taxon>Bacilli</taxon>
        <taxon>Bacillales</taxon>
        <taxon>Bacillaceae</taxon>
        <taxon>Oceanobacillus</taxon>
    </lineage>
</organism>
<dbReference type="STRING" id="930131.SAMN05216389_1158"/>
<evidence type="ECO:0000313" key="2">
    <source>
        <dbReference type="EMBL" id="SET56596.1"/>
    </source>
</evidence>
<gene>
    <name evidence="2" type="ORF">SAMN05216389_1158</name>
</gene>
<keyword evidence="1" id="KW-0812">Transmembrane</keyword>
<keyword evidence="1" id="KW-1133">Transmembrane helix</keyword>
<dbReference type="AlphaFoldDB" id="A0A1I0FF56"/>
<keyword evidence="1" id="KW-0472">Membrane</keyword>
<protein>
    <submittedName>
        <fullName evidence="2">Uncharacterized protein</fullName>
    </submittedName>
</protein>
<dbReference type="EMBL" id="FOHE01000015">
    <property type="protein sequence ID" value="SET56596.1"/>
    <property type="molecule type" value="Genomic_DNA"/>
</dbReference>
<feature type="transmembrane region" description="Helical" evidence="1">
    <location>
        <begin position="23"/>
        <end position="50"/>
    </location>
</feature>
<reference evidence="2 3" key="1">
    <citation type="submission" date="2016-10" db="EMBL/GenBank/DDBJ databases">
        <authorList>
            <person name="de Groot N.N."/>
        </authorList>
    </citation>
    <scope>NUCLEOTIDE SEQUENCE [LARGE SCALE GENOMIC DNA]</scope>
    <source>
        <strain evidence="2 3">IBRC-M 10780</strain>
    </source>
</reference>
<proteinExistence type="predicted"/>
<keyword evidence="3" id="KW-1185">Reference proteome</keyword>
<name>A0A1I0FF56_9BACI</name>
<dbReference type="OrthoDB" id="2706699at2"/>
<dbReference type="Proteomes" id="UP000198618">
    <property type="component" value="Unassembled WGS sequence"/>
</dbReference>
<dbReference type="RefSeq" id="WP_090871177.1">
    <property type="nucleotide sequence ID" value="NZ_FOHE01000015.1"/>
</dbReference>
<evidence type="ECO:0000313" key="3">
    <source>
        <dbReference type="Proteomes" id="UP000198618"/>
    </source>
</evidence>